<dbReference type="CDD" id="cd12148">
    <property type="entry name" value="fungal_TF_MHR"/>
    <property type="match status" value="1"/>
</dbReference>
<evidence type="ECO:0000313" key="3">
    <source>
        <dbReference type="EMBL" id="CAK5281188.1"/>
    </source>
</evidence>
<accession>A0AAD2HS58</accession>
<dbReference type="GO" id="GO:0008270">
    <property type="term" value="F:zinc ion binding"/>
    <property type="evidence" value="ECO:0007669"/>
    <property type="project" value="InterPro"/>
</dbReference>
<comment type="caution">
    <text evidence="3">The sequence shown here is derived from an EMBL/GenBank/DDBJ whole genome shotgun (WGS) entry which is preliminary data.</text>
</comment>
<dbReference type="GO" id="GO:0003700">
    <property type="term" value="F:DNA-binding transcription factor activity"/>
    <property type="evidence" value="ECO:0007669"/>
    <property type="project" value="InterPro"/>
</dbReference>
<dbReference type="GO" id="GO:0006351">
    <property type="term" value="P:DNA-templated transcription"/>
    <property type="evidence" value="ECO:0007669"/>
    <property type="project" value="InterPro"/>
</dbReference>
<dbReference type="EMBL" id="CAVNYO010000444">
    <property type="protein sequence ID" value="CAK5281188.1"/>
    <property type="molecule type" value="Genomic_DNA"/>
</dbReference>
<evidence type="ECO:0000259" key="2">
    <source>
        <dbReference type="Pfam" id="PF04082"/>
    </source>
</evidence>
<sequence>MATEVGANQRVRARHDSPVEAEWYKRTYWCMLCSDMILSVLLGRSKLSNSADFEIDLKPLEREDPILVKYAFSLVNLMQILQRIQDEIPSLIASFPFSRKDRNLEQTVIGLDSALNQWVDTIPEECKSPDRIRLNQSACLYATYYVRLLLSRTLLLSLMPSPFSMILLHRHFISTPGKEANFPATSLPSLAICASAARSCCHVMAVQIKRSIGPLHNPQLLNAVFDAATVLIFSVHKNARSADSDPSIRESQAVLGAYESRWHVAGRNADILVGILAVRATELSGPPAVFEQRDRDRHFLGSLPMSSREMGRLPVFEPFDQEFFLLLEQNLSQNQSNSDLDGLDSSSQWTGS</sequence>
<proteinExistence type="predicted"/>
<dbReference type="AlphaFoldDB" id="A0AAD2HS58"/>
<dbReference type="InterPro" id="IPR007219">
    <property type="entry name" value="XnlR_reg_dom"/>
</dbReference>
<dbReference type="InterPro" id="IPR050987">
    <property type="entry name" value="AtrR-like"/>
</dbReference>
<protein>
    <recommendedName>
        <fullName evidence="2">Xylanolytic transcriptional activator regulatory domain-containing protein</fullName>
    </recommendedName>
</protein>
<keyword evidence="1" id="KW-0539">Nucleus</keyword>
<dbReference type="PANTHER" id="PTHR46910">
    <property type="entry name" value="TRANSCRIPTION FACTOR PDR1"/>
    <property type="match status" value="1"/>
</dbReference>
<evidence type="ECO:0000313" key="4">
    <source>
        <dbReference type="Proteomes" id="UP001295794"/>
    </source>
</evidence>
<dbReference type="Pfam" id="PF04082">
    <property type="entry name" value="Fungal_trans"/>
    <property type="match status" value="1"/>
</dbReference>
<organism evidence="3 4">
    <name type="scientific">Mycena citricolor</name>
    <dbReference type="NCBI Taxonomy" id="2018698"/>
    <lineage>
        <taxon>Eukaryota</taxon>
        <taxon>Fungi</taxon>
        <taxon>Dikarya</taxon>
        <taxon>Basidiomycota</taxon>
        <taxon>Agaricomycotina</taxon>
        <taxon>Agaricomycetes</taxon>
        <taxon>Agaricomycetidae</taxon>
        <taxon>Agaricales</taxon>
        <taxon>Marasmiineae</taxon>
        <taxon>Mycenaceae</taxon>
        <taxon>Mycena</taxon>
    </lineage>
</organism>
<evidence type="ECO:0000256" key="1">
    <source>
        <dbReference type="ARBA" id="ARBA00023242"/>
    </source>
</evidence>
<dbReference type="GO" id="GO:0003677">
    <property type="term" value="F:DNA binding"/>
    <property type="evidence" value="ECO:0007669"/>
    <property type="project" value="InterPro"/>
</dbReference>
<name>A0AAD2HS58_9AGAR</name>
<gene>
    <name evidence="3" type="ORF">MYCIT1_LOCUS32117</name>
</gene>
<feature type="domain" description="Xylanolytic transcriptional activator regulatory" evidence="2">
    <location>
        <begin position="1"/>
        <end position="80"/>
    </location>
</feature>
<keyword evidence="4" id="KW-1185">Reference proteome</keyword>
<dbReference type="Proteomes" id="UP001295794">
    <property type="component" value="Unassembled WGS sequence"/>
</dbReference>
<dbReference type="PANTHER" id="PTHR46910:SF38">
    <property type="entry name" value="ZN(2)-C6 FUNGAL-TYPE DOMAIN-CONTAINING PROTEIN"/>
    <property type="match status" value="1"/>
</dbReference>
<reference evidence="3" key="1">
    <citation type="submission" date="2023-11" db="EMBL/GenBank/DDBJ databases">
        <authorList>
            <person name="De Vega J J."/>
            <person name="De Vega J J."/>
        </authorList>
    </citation>
    <scope>NUCLEOTIDE SEQUENCE</scope>
</reference>